<protein>
    <recommendedName>
        <fullName evidence="4">PorV/PorQ family protein</fullName>
    </recommendedName>
</protein>
<dbReference type="Proteomes" id="UP000185924">
    <property type="component" value="Unassembled WGS sequence"/>
</dbReference>
<dbReference type="EMBL" id="FTNM01000004">
    <property type="protein sequence ID" value="SIR21554.1"/>
    <property type="molecule type" value="Genomic_DNA"/>
</dbReference>
<keyword evidence="1" id="KW-0732">Signal</keyword>
<evidence type="ECO:0000313" key="2">
    <source>
        <dbReference type="EMBL" id="SIR21554.1"/>
    </source>
</evidence>
<feature type="signal peptide" evidence="1">
    <location>
        <begin position="1"/>
        <end position="22"/>
    </location>
</feature>
<evidence type="ECO:0000256" key="1">
    <source>
        <dbReference type="SAM" id="SignalP"/>
    </source>
</evidence>
<organism evidence="2 3">
    <name type="scientific">Pontibacter lucknowensis</name>
    <dbReference type="NCBI Taxonomy" id="1077936"/>
    <lineage>
        <taxon>Bacteria</taxon>
        <taxon>Pseudomonadati</taxon>
        <taxon>Bacteroidota</taxon>
        <taxon>Cytophagia</taxon>
        <taxon>Cytophagales</taxon>
        <taxon>Hymenobacteraceae</taxon>
        <taxon>Pontibacter</taxon>
    </lineage>
</organism>
<dbReference type="NCBIfam" id="NF033709">
    <property type="entry name" value="PorV_fam"/>
    <property type="match status" value="1"/>
</dbReference>
<gene>
    <name evidence="2" type="ORF">SAMN05421545_2734</name>
</gene>
<accession>A0A1N6Z408</accession>
<dbReference type="Gene3D" id="2.40.160.60">
    <property type="entry name" value="Outer membrane protein transport protein (OMPP1/FadL/TodX)"/>
    <property type="match status" value="1"/>
</dbReference>
<evidence type="ECO:0008006" key="4">
    <source>
        <dbReference type="Google" id="ProtNLM"/>
    </source>
</evidence>
<evidence type="ECO:0000313" key="3">
    <source>
        <dbReference type="Proteomes" id="UP000185924"/>
    </source>
</evidence>
<dbReference type="RefSeq" id="WP_076422513.1">
    <property type="nucleotide sequence ID" value="NZ_FTNM01000004.1"/>
</dbReference>
<reference evidence="3" key="1">
    <citation type="submission" date="2017-01" db="EMBL/GenBank/DDBJ databases">
        <authorList>
            <person name="Varghese N."/>
            <person name="Submissions S."/>
        </authorList>
    </citation>
    <scope>NUCLEOTIDE SEQUENCE [LARGE SCALE GENOMIC DNA]</scope>
    <source>
        <strain evidence="3">DM9</strain>
    </source>
</reference>
<sequence length="364" mass="39704">MTRFTLSVLLLVLCFVSDVAQAQVATPKYSNEFLNIGVGARALSMGNVQVAVADDATAGFWNPAGLLQLRNKYNIALMHSELFAGIAKNDFGSFAMPIDSSSALAVSVIRLGVDDIVDTRRLQNEYGYIQYDSIRFFSVADYAMLLSYARKSNLIQGLTLGVNAKIIYRNVGEFANAWGFGFDAGAQLRRGTWQFGVMAKDVTTTFTAWTHNVEALEATYQQTGNDLPESTAELTLPRLVLGVAKNFTFSDKFTGLLASDIDFTFDGKRNVLLKSDFASVDPHVGMELAYANTVFVRGGINNYQQFRNFNGSMSSKVQPNFGVGFENNGLNIDLALSRVSGNDGNTANANGLYSIIISLGYSFN</sequence>
<feature type="chain" id="PRO_5012184757" description="PorV/PorQ family protein" evidence="1">
    <location>
        <begin position="23"/>
        <end position="364"/>
    </location>
</feature>
<name>A0A1N6Z408_9BACT</name>
<keyword evidence="3" id="KW-1185">Reference proteome</keyword>
<dbReference type="AlphaFoldDB" id="A0A1N6Z408"/>
<proteinExistence type="predicted"/>
<dbReference type="STRING" id="1077936.SAMN05421545_2734"/>